<dbReference type="RefSeq" id="WP_187533554.1">
    <property type="nucleotide sequence ID" value="NZ_CBCSHU010000004.1"/>
</dbReference>
<evidence type="ECO:0000313" key="2">
    <source>
        <dbReference type="EMBL" id="QNN60425.1"/>
    </source>
</evidence>
<feature type="transmembrane region" description="Helical" evidence="1">
    <location>
        <begin position="9"/>
        <end position="27"/>
    </location>
</feature>
<sequence length="110" mass="13012">MKWENNREGIILISVLVFFLSFILWHADVIANRMMYHESQFYLDTIRSSLEIEEIVLNHFRESEEPLFLYTHKSWVTASKDADKLYLFVDGAISIDNVYDIIDDGSYKLN</sequence>
<accession>A0A7G9RXV0</accession>
<name>A0A7G9RXV0_9FIRM</name>
<evidence type="ECO:0000256" key="1">
    <source>
        <dbReference type="SAM" id="Phobius"/>
    </source>
</evidence>
<keyword evidence="3" id="KW-1185">Reference proteome</keyword>
<keyword evidence="1" id="KW-0812">Transmembrane</keyword>
<organism evidence="2 3">
    <name type="scientific">Erysipelothrix inopinata</name>
    <dbReference type="NCBI Taxonomy" id="225084"/>
    <lineage>
        <taxon>Bacteria</taxon>
        <taxon>Bacillati</taxon>
        <taxon>Bacillota</taxon>
        <taxon>Erysipelotrichia</taxon>
        <taxon>Erysipelotrichales</taxon>
        <taxon>Erysipelotrichaceae</taxon>
        <taxon>Erysipelothrix</taxon>
    </lineage>
</organism>
<dbReference type="Proteomes" id="UP000515928">
    <property type="component" value="Chromosome"/>
</dbReference>
<protein>
    <submittedName>
        <fullName evidence="2">Uncharacterized protein</fullName>
    </submittedName>
</protein>
<dbReference type="AlphaFoldDB" id="A0A7G9RXV0"/>
<dbReference type="KEGG" id="eio:H9L01_08610"/>
<reference evidence="2 3" key="1">
    <citation type="submission" date="2020-08" db="EMBL/GenBank/DDBJ databases">
        <title>Genome sequence of Erysipelothrix inopinata DSM 15511T.</title>
        <authorList>
            <person name="Hyun D.-W."/>
            <person name="Bae J.-W."/>
        </authorList>
    </citation>
    <scope>NUCLEOTIDE SEQUENCE [LARGE SCALE GENOMIC DNA]</scope>
    <source>
        <strain evidence="2 3">DSM 15511</strain>
    </source>
</reference>
<keyword evidence="1" id="KW-1133">Transmembrane helix</keyword>
<keyword evidence="1" id="KW-0472">Membrane</keyword>
<evidence type="ECO:0000313" key="3">
    <source>
        <dbReference type="Proteomes" id="UP000515928"/>
    </source>
</evidence>
<gene>
    <name evidence="2" type="ORF">H9L01_08610</name>
</gene>
<proteinExistence type="predicted"/>
<dbReference type="EMBL" id="CP060715">
    <property type="protein sequence ID" value="QNN60425.1"/>
    <property type="molecule type" value="Genomic_DNA"/>
</dbReference>